<evidence type="ECO:0000313" key="7">
    <source>
        <dbReference type="EMBL" id="OCF33305.1"/>
    </source>
</evidence>
<keyword evidence="2 4" id="KW-0808">Transferase</keyword>
<gene>
    <name evidence="7" type="ORF">I316_05046</name>
</gene>
<organism evidence="7 8">
    <name type="scientific">Kwoniella heveanensis BCC8398</name>
    <dbReference type="NCBI Taxonomy" id="1296120"/>
    <lineage>
        <taxon>Eukaryota</taxon>
        <taxon>Fungi</taxon>
        <taxon>Dikarya</taxon>
        <taxon>Basidiomycota</taxon>
        <taxon>Agaricomycotina</taxon>
        <taxon>Tremellomycetes</taxon>
        <taxon>Tremellales</taxon>
        <taxon>Cryptococcaceae</taxon>
        <taxon>Kwoniella</taxon>
    </lineage>
</organism>
<evidence type="ECO:0000313" key="8">
    <source>
        <dbReference type="Proteomes" id="UP000092666"/>
    </source>
</evidence>
<dbReference type="InterPro" id="IPR038286">
    <property type="entry name" value="IPK_sf"/>
</dbReference>
<keyword evidence="8" id="KW-1185">Reference proteome</keyword>
<dbReference type="Gene3D" id="3.30.470.160">
    <property type="entry name" value="Inositol polyphosphate kinase"/>
    <property type="match status" value="1"/>
</dbReference>
<feature type="coiled-coil region" evidence="5">
    <location>
        <begin position="329"/>
        <end position="366"/>
    </location>
</feature>
<comment type="similarity">
    <text evidence="1 4">Belongs to the inositol phosphokinase (IPK) family.</text>
</comment>
<dbReference type="EC" id="2.7.-.-" evidence="4"/>
<dbReference type="InterPro" id="IPR005522">
    <property type="entry name" value="IPK"/>
</dbReference>
<evidence type="ECO:0000256" key="2">
    <source>
        <dbReference type="ARBA" id="ARBA00022679"/>
    </source>
</evidence>
<feature type="compositionally biased region" description="Low complexity" evidence="6">
    <location>
        <begin position="27"/>
        <end position="42"/>
    </location>
</feature>
<evidence type="ECO:0000256" key="4">
    <source>
        <dbReference type="RuleBase" id="RU363090"/>
    </source>
</evidence>
<dbReference type="PANTHER" id="PTHR12400:SF108">
    <property type="entry name" value="KINASE"/>
    <property type="match status" value="1"/>
</dbReference>
<dbReference type="GO" id="GO:0008440">
    <property type="term" value="F:inositol-1,4,5-trisphosphate 3-kinase activity"/>
    <property type="evidence" value="ECO:0007669"/>
    <property type="project" value="TreeGrafter"/>
</dbReference>
<reference evidence="7 8" key="1">
    <citation type="submission" date="2013-07" db="EMBL/GenBank/DDBJ databases">
        <title>The Genome Sequence of Cryptococcus heveanensis BCC8398.</title>
        <authorList>
            <consortium name="The Broad Institute Genome Sequencing Platform"/>
            <person name="Cuomo C."/>
            <person name="Litvintseva A."/>
            <person name="Chen Y."/>
            <person name="Heitman J."/>
            <person name="Sun S."/>
            <person name="Springer D."/>
            <person name="Dromer F."/>
            <person name="Young S.K."/>
            <person name="Zeng Q."/>
            <person name="Gargeya S."/>
            <person name="Fitzgerald M."/>
            <person name="Abouelleil A."/>
            <person name="Alvarado L."/>
            <person name="Berlin A.M."/>
            <person name="Chapman S.B."/>
            <person name="Dewar J."/>
            <person name="Goldberg J."/>
            <person name="Griggs A."/>
            <person name="Gujja S."/>
            <person name="Hansen M."/>
            <person name="Howarth C."/>
            <person name="Imamovic A."/>
            <person name="Larimer J."/>
            <person name="McCowan C."/>
            <person name="Murphy C."/>
            <person name="Pearson M."/>
            <person name="Priest M."/>
            <person name="Roberts A."/>
            <person name="Saif S."/>
            <person name="Shea T."/>
            <person name="Sykes S."/>
            <person name="Wortman J."/>
            <person name="Nusbaum C."/>
            <person name="Birren B."/>
        </authorList>
    </citation>
    <scope>NUCLEOTIDE SEQUENCE [LARGE SCALE GENOMIC DNA]</scope>
    <source>
        <strain evidence="7 8">BCC8398</strain>
    </source>
</reference>
<dbReference type="GO" id="GO:0005737">
    <property type="term" value="C:cytoplasm"/>
    <property type="evidence" value="ECO:0007669"/>
    <property type="project" value="TreeGrafter"/>
</dbReference>
<dbReference type="SUPFAM" id="SSF56104">
    <property type="entry name" value="SAICAR synthase-like"/>
    <property type="match status" value="1"/>
</dbReference>
<dbReference type="EMBL" id="KV700126">
    <property type="protein sequence ID" value="OCF33305.1"/>
    <property type="molecule type" value="Genomic_DNA"/>
</dbReference>
<evidence type="ECO:0000256" key="3">
    <source>
        <dbReference type="ARBA" id="ARBA00022777"/>
    </source>
</evidence>
<name>A0A1B9GR13_9TREE</name>
<protein>
    <recommendedName>
        <fullName evidence="4">Kinase</fullName>
        <ecNumber evidence="4">2.7.-.-</ecNumber>
    </recommendedName>
</protein>
<keyword evidence="5" id="KW-0175">Coiled coil</keyword>
<dbReference type="Pfam" id="PF03770">
    <property type="entry name" value="IPK"/>
    <property type="match status" value="1"/>
</dbReference>
<feature type="region of interest" description="Disordered" evidence="6">
    <location>
        <begin position="1"/>
        <end position="57"/>
    </location>
</feature>
<feature type="region of interest" description="Disordered" evidence="6">
    <location>
        <begin position="282"/>
        <end position="329"/>
    </location>
</feature>
<feature type="region of interest" description="Disordered" evidence="6">
    <location>
        <begin position="489"/>
        <end position="509"/>
    </location>
</feature>
<evidence type="ECO:0000256" key="6">
    <source>
        <dbReference type="SAM" id="MobiDB-lite"/>
    </source>
</evidence>
<evidence type="ECO:0000256" key="1">
    <source>
        <dbReference type="ARBA" id="ARBA00007374"/>
    </source>
</evidence>
<proteinExistence type="inferred from homology"/>
<dbReference type="Proteomes" id="UP000092666">
    <property type="component" value="Unassembled WGS sequence"/>
</dbReference>
<feature type="compositionally biased region" description="Basic and acidic residues" evidence="6">
    <location>
        <begin position="282"/>
        <end position="308"/>
    </location>
</feature>
<feature type="region of interest" description="Disordered" evidence="6">
    <location>
        <begin position="431"/>
        <end position="463"/>
    </location>
</feature>
<keyword evidence="3 4" id="KW-0418">Kinase</keyword>
<dbReference type="STRING" id="1296120.A0A1B9GR13"/>
<dbReference type="GO" id="GO:0046854">
    <property type="term" value="P:phosphatidylinositol phosphate biosynthetic process"/>
    <property type="evidence" value="ECO:0007669"/>
    <property type="project" value="TreeGrafter"/>
</dbReference>
<evidence type="ECO:0000256" key="5">
    <source>
        <dbReference type="SAM" id="Coils"/>
    </source>
</evidence>
<dbReference type="PANTHER" id="PTHR12400">
    <property type="entry name" value="INOSITOL POLYPHOSPHATE KINASE"/>
    <property type="match status" value="1"/>
</dbReference>
<dbReference type="GO" id="GO:0000824">
    <property type="term" value="F:inositol-1,4,5,6-tetrakisphosphate 3-kinase activity"/>
    <property type="evidence" value="ECO:0007669"/>
    <property type="project" value="TreeGrafter"/>
</dbReference>
<reference evidence="8" key="2">
    <citation type="submission" date="2013-12" db="EMBL/GenBank/DDBJ databases">
        <title>Evolution of pathogenesis and genome organization in the Tremellales.</title>
        <authorList>
            <person name="Cuomo C."/>
            <person name="Litvintseva A."/>
            <person name="Heitman J."/>
            <person name="Chen Y."/>
            <person name="Sun S."/>
            <person name="Springer D."/>
            <person name="Dromer F."/>
            <person name="Young S."/>
            <person name="Zeng Q."/>
            <person name="Chapman S."/>
            <person name="Gujja S."/>
            <person name="Saif S."/>
            <person name="Birren B."/>
        </authorList>
    </citation>
    <scope>NUCLEOTIDE SEQUENCE [LARGE SCALE GENOMIC DNA]</scope>
    <source>
        <strain evidence="8">BCC8398</strain>
    </source>
</reference>
<accession>A0A1B9GR13</accession>
<dbReference type="GO" id="GO:0005634">
    <property type="term" value="C:nucleus"/>
    <property type="evidence" value="ECO:0007669"/>
    <property type="project" value="TreeGrafter"/>
</dbReference>
<feature type="compositionally biased region" description="Low complexity" evidence="6">
    <location>
        <begin position="448"/>
        <end position="459"/>
    </location>
</feature>
<dbReference type="AlphaFoldDB" id="A0A1B9GR13"/>
<dbReference type="GO" id="GO:0032958">
    <property type="term" value="P:inositol phosphate biosynthetic process"/>
    <property type="evidence" value="ECO:0007669"/>
    <property type="project" value="InterPro"/>
</dbReference>
<sequence>MAIEPGLEVYDSDYESADQQQNRPRSRSLSSVGSRSSGRSASTAATDYSDDEDVMMGPENWRETYGFQEPADLDTLGGHQGSFMTNEDGSLACKRAGKGEMEFYGRVAAGDPPFKHLGSVIPVYHGTVEHPSTKDSSSLSPTKKLGTVSDVELGIKPLARGNTVDEHEQSIILSNLLYGFRPETVTCADFKIGTSMHMSNADEQKVSEMEKQVDNTSSKHYGLRLVWGQTALESEDGAWSHVRSGKSYGRNIRKSPDDTEPWKDTLDDAIARFFPVPGETVVSREDKDMKRESELREAGTQVVHRDDPSTEASSRLAMRSGTWPKREDAVTVESQLQSLKKRKAAIEDMRDVIEDTKTQLSEISEAIRKTSCWKFTGSSVFLVHGVPEQWATGDDDLEGEMHLDWGVDSMGLPWDERDEWAVDRVAPEWNKPVLSPQGTRKGRTSYNGSLTGPGTSGSLAESSTVLSRPRRQVHVALIDHERGEWAVGPDEGALMGDDNEEYRNRDDDASTQAHEAFHCKWYPYIDVTNEQNTVLASPDNPKRHR</sequence>
<dbReference type="OrthoDB" id="10450682at2759"/>